<dbReference type="Pfam" id="PF12802">
    <property type="entry name" value="MarR_2"/>
    <property type="match status" value="1"/>
</dbReference>
<dbReference type="RefSeq" id="WP_305965061.1">
    <property type="nucleotide sequence ID" value="NZ_JAVAMQ010000052.1"/>
</dbReference>
<comment type="caution">
    <text evidence="2">The sequence shown here is derived from an EMBL/GenBank/DDBJ whole genome shotgun (WGS) entry which is preliminary data.</text>
</comment>
<proteinExistence type="predicted"/>
<evidence type="ECO:0000313" key="2">
    <source>
        <dbReference type="EMBL" id="MDP5309268.1"/>
    </source>
</evidence>
<gene>
    <name evidence="2" type="ORF">Q5Y72_19575</name>
</gene>
<dbReference type="Proteomes" id="UP001224997">
    <property type="component" value="Unassembled WGS sequence"/>
</dbReference>
<evidence type="ECO:0000259" key="1">
    <source>
        <dbReference type="Pfam" id="PF12802"/>
    </source>
</evidence>
<accession>A0ABT9JHH0</accession>
<sequence>MLREMEAAIGADAVRDFLLAHGGRDFSIPARHQIDTTPGRQMTATDWLVGNYGWGRIVPPKGPVAHRFRVSFTVLALRREGRSIGQIATALGIHSRSVSKILQRLATRGLLTQPPT</sequence>
<dbReference type="EMBL" id="JAVAMQ010000052">
    <property type="protein sequence ID" value="MDP5309268.1"/>
    <property type="molecule type" value="Genomic_DNA"/>
</dbReference>
<dbReference type="InterPro" id="IPR000835">
    <property type="entry name" value="HTH_MarR-typ"/>
</dbReference>
<protein>
    <submittedName>
        <fullName evidence="2">Helix-turn-helix domain-containing protein</fullName>
    </submittedName>
</protein>
<name>A0ABT9JHH0_9RHOB</name>
<dbReference type="Gene3D" id="1.10.10.10">
    <property type="entry name" value="Winged helix-like DNA-binding domain superfamily/Winged helix DNA-binding domain"/>
    <property type="match status" value="1"/>
</dbReference>
<dbReference type="InterPro" id="IPR036388">
    <property type="entry name" value="WH-like_DNA-bd_sf"/>
</dbReference>
<organism evidence="2 3">
    <name type="scientific">Paracoccus spongiarum</name>
    <dbReference type="NCBI Taxonomy" id="3064387"/>
    <lineage>
        <taxon>Bacteria</taxon>
        <taxon>Pseudomonadati</taxon>
        <taxon>Pseudomonadota</taxon>
        <taxon>Alphaproteobacteria</taxon>
        <taxon>Rhodobacterales</taxon>
        <taxon>Paracoccaceae</taxon>
        <taxon>Paracoccus</taxon>
    </lineage>
</organism>
<feature type="domain" description="HTH marR-type" evidence="1">
    <location>
        <begin position="76"/>
        <end position="113"/>
    </location>
</feature>
<reference evidence="2 3" key="1">
    <citation type="submission" date="2023-08" db="EMBL/GenBank/DDBJ databases">
        <authorList>
            <person name="Park J.-S."/>
        </authorList>
    </citation>
    <scope>NUCLEOTIDE SEQUENCE [LARGE SCALE GENOMIC DNA]</scope>
    <source>
        <strain evidence="2 3">2205BS29-5</strain>
    </source>
</reference>
<evidence type="ECO:0000313" key="3">
    <source>
        <dbReference type="Proteomes" id="UP001224997"/>
    </source>
</evidence>
<keyword evidence="3" id="KW-1185">Reference proteome</keyword>